<accession>A0A934TT87</accession>
<evidence type="ECO:0000313" key="1">
    <source>
        <dbReference type="EMBL" id="MBK6006352.1"/>
    </source>
</evidence>
<keyword evidence="2" id="KW-1185">Reference proteome</keyword>
<reference evidence="1" key="1">
    <citation type="journal article" date="2012" name="J. Microbiol. Biotechnol.">
        <title>Ramlibacter ginsenosidimutans sp. nov., with ginsenoside-converting activity.</title>
        <authorList>
            <person name="Wang L."/>
            <person name="An D.S."/>
            <person name="Kim S.G."/>
            <person name="Jin F.X."/>
            <person name="Kim S.C."/>
            <person name="Lee S.T."/>
            <person name="Im W.T."/>
        </authorList>
    </citation>
    <scope>NUCLEOTIDE SEQUENCE</scope>
    <source>
        <strain evidence="1">KACC 17527</strain>
    </source>
</reference>
<protein>
    <submittedName>
        <fullName evidence="1">Uncharacterized protein</fullName>
    </submittedName>
</protein>
<name>A0A934TT87_9BURK</name>
<comment type="caution">
    <text evidence="1">The sequence shown here is derived from an EMBL/GenBank/DDBJ whole genome shotgun (WGS) entry which is preliminary data.</text>
</comment>
<gene>
    <name evidence="1" type="ORF">JJB11_09640</name>
</gene>
<sequence length="155" mass="18317">MELTARINQFRVASRELFNQYFRVEGPWGSEEAWALEERHAEVEYLLFEKLVLEPAGLPYVRYGELNPRVRVELIDGQFAPIMLNRDVDSGYWDHPVKEVLRDASLGFMCFFDFDSLGYRDHRYVRVQVLEWPSQPDLAGKHALLETQYVRYVEV</sequence>
<organism evidence="1 2">
    <name type="scientific">Ramlibacter ginsenosidimutans</name>
    <dbReference type="NCBI Taxonomy" id="502333"/>
    <lineage>
        <taxon>Bacteria</taxon>
        <taxon>Pseudomonadati</taxon>
        <taxon>Pseudomonadota</taxon>
        <taxon>Betaproteobacteria</taxon>
        <taxon>Burkholderiales</taxon>
        <taxon>Comamonadaceae</taxon>
        <taxon>Ramlibacter</taxon>
    </lineage>
</organism>
<evidence type="ECO:0000313" key="2">
    <source>
        <dbReference type="Proteomes" id="UP000630528"/>
    </source>
</evidence>
<dbReference type="Proteomes" id="UP000630528">
    <property type="component" value="Unassembled WGS sequence"/>
</dbReference>
<reference evidence="1" key="2">
    <citation type="submission" date="2021-01" db="EMBL/GenBank/DDBJ databases">
        <authorList>
            <person name="Kang M."/>
        </authorList>
    </citation>
    <scope>NUCLEOTIDE SEQUENCE</scope>
    <source>
        <strain evidence="1">KACC 17527</strain>
    </source>
</reference>
<dbReference type="AlphaFoldDB" id="A0A934TT87"/>
<dbReference type="EMBL" id="JAEPWM010000003">
    <property type="protein sequence ID" value="MBK6006352.1"/>
    <property type="molecule type" value="Genomic_DNA"/>
</dbReference>
<dbReference type="RefSeq" id="WP_201169307.1">
    <property type="nucleotide sequence ID" value="NZ_JAEPWM010000003.1"/>
</dbReference>
<proteinExistence type="predicted"/>